<proteinExistence type="predicted"/>
<feature type="compositionally biased region" description="Basic and acidic residues" evidence="1">
    <location>
        <begin position="17"/>
        <end position="28"/>
    </location>
</feature>
<organism evidence="2">
    <name type="scientific">Tetraselmis sp. GSL018</name>
    <dbReference type="NCBI Taxonomy" id="582737"/>
    <lineage>
        <taxon>Eukaryota</taxon>
        <taxon>Viridiplantae</taxon>
        <taxon>Chlorophyta</taxon>
        <taxon>core chlorophytes</taxon>
        <taxon>Chlorodendrophyceae</taxon>
        <taxon>Chlorodendrales</taxon>
        <taxon>Chlorodendraceae</taxon>
        <taxon>Tetraselmis</taxon>
    </lineage>
</organism>
<feature type="compositionally biased region" description="Low complexity" evidence="1">
    <location>
        <begin position="181"/>
        <end position="190"/>
    </location>
</feature>
<feature type="compositionally biased region" description="Basic and acidic residues" evidence="1">
    <location>
        <begin position="130"/>
        <end position="146"/>
    </location>
</feature>
<feature type="compositionally biased region" description="Basic and acidic residues" evidence="1">
    <location>
        <begin position="67"/>
        <end position="80"/>
    </location>
</feature>
<feature type="compositionally biased region" description="Low complexity" evidence="1">
    <location>
        <begin position="52"/>
        <end position="61"/>
    </location>
</feature>
<dbReference type="EMBL" id="GBEZ01007103">
    <property type="protein sequence ID" value="JAC78329.1"/>
    <property type="molecule type" value="Transcribed_RNA"/>
</dbReference>
<feature type="region of interest" description="Disordered" evidence="1">
    <location>
        <begin position="104"/>
        <end position="215"/>
    </location>
</feature>
<gene>
    <name evidence="2" type="ORF">TSPGSL018_15399</name>
</gene>
<protein>
    <submittedName>
        <fullName evidence="2">Uncharacterized protein</fullName>
    </submittedName>
</protein>
<feature type="region of interest" description="Disordered" evidence="1">
    <location>
        <begin position="234"/>
        <end position="328"/>
    </location>
</feature>
<feature type="region of interest" description="Disordered" evidence="1">
    <location>
        <begin position="1"/>
        <end position="89"/>
    </location>
</feature>
<name>A0A061S5N7_9CHLO</name>
<sequence>MSPRKGANKSLPPKHKPMAEKHRRELSKPSRNTSDFQERSVLLRNLRSVAGELSLSMSETSTECDDRESTRESIRMDEMQSKPVEIPPTDRSVLLALGLPLALGSGRAPADRAPRGSSRPTGDACYEPADEPKAHSWRARPHEGSHGDVAAALLSPSGCEAFSPDHGTEERVDETAGGSGVPAVAVAAAAAEEEEERGGREERPATEGLPPAGDALVRAVIFRGRVGLREFDSPEAAAAEEPRAQPRASPSATERRPHTAVPSGAARVSASRRMETEPPRPMVRGRGFRGALPPLLSSRFGDPTTAERFDRPMTAPAPGQSRQGRPSHVRLDPCARLFRIVEDMGKHWPLLQDMISESKKAATGVHQRLELPPEAKTMKGALANLQKDVLGPVNAEKVGNDIGRLLLGLTKDQRNILYTGTASFGFYPLLRFLQQSHTTAECLQKDRQLRRMALLHYRRISTRKKPLGSGRQPGFPPPCLDAPDLTPTGIF</sequence>
<dbReference type="AlphaFoldDB" id="A0A061S5N7"/>
<accession>A0A061S5N7</accession>
<evidence type="ECO:0000313" key="2">
    <source>
        <dbReference type="EMBL" id="JAC78329.1"/>
    </source>
</evidence>
<reference evidence="2" key="1">
    <citation type="submission" date="2014-05" db="EMBL/GenBank/DDBJ databases">
        <title>The transcriptome of the halophilic microalga Tetraselmis sp. GSL018 isolated from the Great Salt Lake, Utah.</title>
        <authorList>
            <person name="Jinkerson R.E."/>
            <person name="D'Adamo S."/>
            <person name="Posewitz M.C."/>
        </authorList>
    </citation>
    <scope>NUCLEOTIDE SEQUENCE</scope>
    <source>
        <strain evidence="2">GSL018</strain>
    </source>
</reference>
<evidence type="ECO:0000256" key="1">
    <source>
        <dbReference type="SAM" id="MobiDB-lite"/>
    </source>
</evidence>